<feature type="domain" description="HTH cro/C1-type" evidence="1">
    <location>
        <begin position="2"/>
        <end position="56"/>
    </location>
</feature>
<evidence type="ECO:0000313" key="2">
    <source>
        <dbReference type="EMBL" id="NEN05858.1"/>
    </source>
</evidence>
<dbReference type="EMBL" id="JAAGWY010000002">
    <property type="protein sequence ID" value="NEN05858.1"/>
    <property type="molecule type" value="Genomic_DNA"/>
</dbReference>
<reference evidence="2 3" key="1">
    <citation type="journal article" date="2014" name="J. Microbiol.">
        <title>Diaminobutyricibacter tongyongensis gen. nov., sp. nov. and Homoserinibacter gongjuensis gen. nov., sp. nov. belong to the family Microbacteriaceae.</title>
        <authorList>
            <person name="Kim S.J."/>
            <person name="Ahn J.H."/>
            <person name="Weon H.Y."/>
            <person name="Hamada M."/>
            <person name="Suzuki K."/>
            <person name="Kwon S.W."/>
        </authorList>
    </citation>
    <scope>NUCLEOTIDE SEQUENCE [LARGE SCALE GENOMIC DNA]</scope>
    <source>
        <strain evidence="2 3">NBRC 108724</strain>
    </source>
</reference>
<dbReference type="SMART" id="SM00530">
    <property type="entry name" value="HTH_XRE"/>
    <property type="match status" value="1"/>
</dbReference>
<dbReference type="PROSITE" id="PS50943">
    <property type="entry name" value="HTH_CROC1"/>
    <property type="match status" value="1"/>
</dbReference>
<comment type="caution">
    <text evidence="2">The sequence shown here is derived from an EMBL/GenBank/DDBJ whole genome shotgun (WGS) entry which is preliminary data.</text>
</comment>
<evidence type="ECO:0000259" key="1">
    <source>
        <dbReference type="PROSITE" id="PS50943"/>
    </source>
</evidence>
<name>A0A6L9XXZ1_9MICO</name>
<dbReference type="AlphaFoldDB" id="A0A6L9XXZ1"/>
<dbReference type="SUPFAM" id="SSF47413">
    <property type="entry name" value="lambda repressor-like DNA-binding domains"/>
    <property type="match status" value="1"/>
</dbReference>
<dbReference type="InterPro" id="IPR001387">
    <property type="entry name" value="Cro/C1-type_HTH"/>
</dbReference>
<sequence>MLRQVREHDGLTQMELATRLQSTQSTIARWETGEHEMTISTLNRISEALGICVKLSFGRVGSGS</sequence>
<dbReference type="Gene3D" id="1.10.260.40">
    <property type="entry name" value="lambda repressor-like DNA-binding domains"/>
    <property type="match status" value="1"/>
</dbReference>
<gene>
    <name evidence="2" type="ORF">G3T36_08225</name>
</gene>
<keyword evidence="3" id="KW-1185">Reference proteome</keyword>
<protein>
    <submittedName>
        <fullName evidence="2">Helix-turn-helix transcriptional regulator</fullName>
    </submittedName>
</protein>
<dbReference type="Proteomes" id="UP000474967">
    <property type="component" value="Unassembled WGS sequence"/>
</dbReference>
<evidence type="ECO:0000313" key="3">
    <source>
        <dbReference type="Proteomes" id="UP000474967"/>
    </source>
</evidence>
<dbReference type="Pfam" id="PF01381">
    <property type="entry name" value="HTH_3"/>
    <property type="match status" value="1"/>
</dbReference>
<organism evidence="2 3">
    <name type="scientific">Leifsonia tongyongensis</name>
    <dbReference type="NCBI Taxonomy" id="1268043"/>
    <lineage>
        <taxon>Bacteria</taxon>
        <taxon>Bacillati</taxon>
        <taxon>Actinomycetota</taxon>
        <taxon>Actinomycetes</taxon>
        <taxon>Micrococcales</taxon>
        <taxon>Microbacteriaceae</taxon>
        <taxon>Leifsonia</taxon>
    </lineage>
</organism>
<dbReference type="InterPro" id="IPR010982">
    <property type="entry name" value="Lambda_DNA-bd_dom_sf"/>
</dbReference>
<accession>A0A6L9XXZ1</accession>
<dbReference type="GO" id="GO:0003677">
    <property type="term" value="F:DNA binding"/>
    <property type="evidence" value="ECO:0007669"/>
    <property type="project" value="InterPro"/>
</dbReference>
<dbReference type="CDD" id="cd00093">
    <property type="entry name" value="HTH_XRE"/>
    <property type="match status" value="1"/>
</dbReference>
<proteinExistence type="predicted"/>